<dbReference type="Proteomes" id="UP000779508">
    <property type="component" value="Unassembled WGS sequence"/>
</dbReference>
<name>A0ABS6FZV9_9FIRM</name>
<feature type="transmembrane region" description="Helical" evidence="1">
    <location>
        <begin position="49"/>
        <end position="70"/>
    </location>
</feature>
<keyword evidence="1" id="KW-1133">Transmembrane helix</keyword>
<evidence type="ECO:0000313" key="3">
    <source>
        <dbReference type="Proteomes" id="UP000779508"/>
    </source>
</evidence>
<keyword evidence="1" id="KW-0472">Membrane</keyword>
<reference evidence="2 3" key="1">
    <citation type="submission" date="2021-06" db="EMBL/GenBank/DDBJ databases">
        <authorList>
            <person name="Sun Q."/>
            <person name="Li D."/>
        </authorList>
    </citation>
    <scope>NUCLEOTIDE SEQUENCE [LARGE SCALE GENOMIC DNA]</scope>
    <source>
        <strain evidence="2 3">MSJ-5</strain>
    </source>
</reference>
<dbReference type="InterPro" id="IPR024294">
    <property type="entry name" value="DUF3810"/>
</dbReference>
<evidence type="ECO:0000313" key="2">
    <source>
        <dbReference type="EMBL" id="MBU5675499.1"/>
    </source>
</evidence>
<sequence length="347" mass="39021">MILLCFSINKFMGNHQEILERYYSGTINKWMIQGISQITGILPFSLAEILYVGHLIAIPVILILFIYKALKGNFIPFFYKTLAYFCGLYVIFMLMWGVNYSRMSIGVMLDLETRPYLKEELYELNQALIAKGNALRAGIQENSDGVMHLDGGYQDVFSRAYKGYESIGKTVNALSGNYGRPKSIALSGPMLYTGITGMYFPFTAEVNVNTAIPNLLLPATVLHEMAHQRGFASENEANYIAYLTASAHPDIDFKYSGTVLALIHSMKALSLQDHELAATLSATYSEGLKRDIRNYNEFWKVYEGKVNETANKVNDTYLKGNGEKDGIKNYGRMVDLLLAHFIKHGEI</sequence>
<evidence type="ECO:0000256" key="1">
    <source>
        <dbReference type="SAM" id="Phobius"/>
    </source>
</evidence>
<keyword evidence="1" id="KW-0812">Transmembrane</keyword>
<proteinExistence type="predicted"/>
<accession>A0ABS6FZV9</accession>
<dbReference type="EMBL" id="JAHLQK010000001">
    <property type="protein sequence ID" value="MBU5675499.1"/>
    <property type="molecule type" value="Genomic_DNA"/>
</dbReference>
<dbReference type="Pfam" id="PF12725">
    <property type="entry name" value="DUF3810"/>
    <property type="match status" value="1"/>
</dbReference>
<protein>
    <submittedName>
        <fullName evidence="2">DUF3810 domain-containing protein</fullName>
    </submittedName>
</protein>
<gene>
    <name evidence="2" type="ORF">KQI88_03600</name>
</gene>
<comment type="caution">
    <text evidence="2">The sequence shown here is derived from an EMBL/GenBank/DDBJ whole genome shotgun (WGS) entry which is preliminary data.</text>
</comment>
<keyword evidence="3" id="KW-1185">Reference proteome</keyword>
<feature type="transmembrane region" description="Helical" evidence="1">
    <location>
        <begin position="77"/>
        <end position="98"/>
    </location>
</feature>
<organism evidence="2 3">
    <name type="scientific">Alkaliphilus flagellatus</name>
    <dbReference type="NCBI Taxonomy" id="2841507"/>
    <lineage>
        <taxon>Bacteria</taxon>
        <taxon>Bacillati</taxon>
        <taxon>Bacillota</taxon>
        <taxon>Clostridia</taxon>
        <taxon>Peptostreptococcales</taxon>
        <taxon>Natronincolaceae</taxon>
        <taxon>Alkaliphilus</taxon>
    </lineage>
</organism>